<evidence type="ECO:0000259" key="8">
    <source>
        <dbReference type="PROSITE" id="PS50023"/>
    </source>
</evidence>
<dbReference type="AlphaFoldDB" id="A0A195BM96"/>
<feature type="compositionally biased region" description="Polar residues" evidence="7">
    <location>
        <begin position="799"/>
        <end position="824"/>
    </location>
</feature>
<name>A0A195BM96_9HYME</name>
<comment type="similarity">
    <text evidence="1">Belongs to the prickle / espinas / testin family.</text>
</comment>
<feature type="region of interest" description="Disordered" evidence="7">
    <location>
        <begin position="694"/>
        <end position="851"/>
    </location>
</feature>
<gene>
    <name evidence="10" type="ORF">ALC53_03804</name>
</gene>
<dbReference type="STRING" id="520822.A0A195BM96"/>
<evidence type="ECO:0000259" key="9">
    <source>
        <dbReference type="PROSITE" id="PS51303"/>
    </source>
</evidence>
<sequence length="901" mass="97758">MNSDVMFLRTRALLTYRDNGENCNGRSWPRRLLPSGLGYAVKSRWKKPPVEIDLNDHLVPVGRRSGCGCRCSPIAFAAIRRVRRSMSSLARRRRTAVLGSKRWWQGGCWATRSHQEAYLRKLYGRKNNQDARNSGSQNDEDVAARTVGIDAPWATPGVYDLPSITDSEHHYLDAFLRNREDGANGNNDDVDDVVAVVVGCPALATSRASPTEKCVEFLKGAHHDDGTNFGRRAAVDAECGRVADCGSMHSSYDAATGCSEKVCRSCRCPREEHQRTSTEAGGPSGLGLGPGPPMAMAMAFPSGAEGAPHQEPFKSPVQAAPAGLALQEALMQHHQRHSQSDDDSGCALEEYTWVPPGLRPDQVHLYFSALPEDKIPYAGSAGERERVKQLLQQLPPHDNEARYCSGLTEEEKRELRVFAAQRKREALGRGHASQLERPHGAGCRECGRAIAAGEMAGAASRAGPAALWHPACFVCCVCRQLLVDLIYFWRDGRLYCGRHHAETLKPRCCACDEIILADECTEAEGRAWHMRHFACLECDRQLGGQRYVMREGRPYCLRCFDASFAEYCDSCGEPIGVDQGQMSHEGQHWHATEACFCCATCRTSLLGRPFLPRRGAIYCSIACSKGEPPTTPSDSSAGPPPPSLSFLRRPAITHEPTSCTALPSSQVTELHAEKLLRRLMQARDREPLRCIQNCTPTHASSMPELPPPPRPSSGASASISTSTAGATSAGVLSQEPATSPANPGIGASQTDPPTPTSRRVRFQGDLDVNDHSATSRIPLSPTNDRNSSSSPSPTSLSRANVSRSRSLQPEEVASTSWGMASTSRSRMDGEDDDAESCCSTCSSSSSSDEAAAYALPPRRAYGGVRISYVPNDAVACARKRAPASSSSSNQAQRDTEKCIIS</sequence>
<dbReference type="Proteomes" id="UP000078540">
    <property type="component" value="Unassembled WGS sequence"/>
</dbReference>
<dbReference type="InterPro" id="IPR033727">
    <property type="entry name" value="LIM3_prickle"/>
</dbReference>
<dbReference type="CDD" id="cd09420">
    <property type="entry name" value="LIM3_Prickle"/>
    <property type="match status" value="1"/>
</dbReference>
<dbReference type="FunFam" id="2.10.110.10:FF:000035">
    <property type="entry name" value="prickle-like protein 2 isoform X1"/>
    <property type="match status" value="1"/>
</dbReference>
<dbReference type="PANTHER" id="PTHR24211">
    <property type="entry name" value="LIM DOMAIN-CONTAINING PROTEIN"/>
    <property type="match status" value="1"/>
</dbReference>
<dbReference type="SUPFAM" id="SSF57716">
    <property type="entry name" value="Glucocorticoid receptor-like (DNA-binding domain)"/>
    <property type="match status" value="2"/>
</dbReference>
<keyword evidence="4 6" id="KW-0862">Zinc</keyword>
<organism evidence="10 11">
    <name type="scientific">Atta colombica</name>
    <dbReference type="NCBI Taxonomy" id="520822"/>
    <lineage>
        <taxon>Eukaryota</taxon>
        <taxon>Metazoa</taxon>
        <taxon>Ecdysozoa</taxon>
        <taxon>Arthropoda</taxon>
        <taxon>Hexapoda</taxon>
        <taxon>Insecta</taxon>
        <taxon>Pterygota</taxon>
        <taxon>Neoptera</taxon>
        <taxon>Endopterygota</taxon>
        <taxon>Hymenoptera</taxon>
        <taxon>Apocrita</taxon>
        <taxon>Aculeata</taxon>
        <taxon>Formicoidea</taxon>
        <taxon>Formicidae</taxon>
        <taxon>Myrmicinae</taxon>
        <taxon>Atta</taxon>
    </lineage>
</organism>
<dbReference type="Pfam" id="PF06297">
    <property type="entry name" value="PET"/>
    <property type="match status" value="1"/>
</dbReference>
<dbReference type="FunFam" id="2.10.110.10:FF:000022">
    <property type="entry name" value="prickle-like protein 2 isoform X1"/>
    <property type="match status" value="1"/>
</dbReference>
<dbReference type="PROSITE" id="PS00478">
    <property type="entry name" value="LIM_DOMAIN_1"/>
    <property type="match status" value="1"/>
</dbReference>
<dbReference type="InterPro" id="IPR033726">
    <property type="entry name" value="LIM2_prickle"/>
</dbReference>
<evidence type="ECO:0000256" key="7">
    <source>
        <dbReference type="SAM" id="MobiDB-lite"/>
    </source>
</evidence>
<evidence type="ECO:0000256" key="6">
    <source>
        <dbReference type="PROSITE-ProRule" id="PRU00125"/>
    </source>
</evidence>
<keyword evidence="2 6" id="KW-0479">Metal-binding</keyword>
<keyword evidence="3" id="KW-0677">Repeat</keyword>
<dbReference type="InterPro" id="IPR047120">
    <property type="entry name" value="Pk/Esn/Tes"/>
</dbReference>
<dbReference type="EMBL" id="KQ976438">
    <property type="protein sequence ID" value="KYM86881.1"/>
    <property type="molecule type" value="Genomic_DNA"/>
</dbReference>
<dbReference type="InterPro" id="IPR033723">
    <property type="entry name" value="PET_prickle"/>
</dbReference>
<dbReference type="CDD" id="cd09415">
    <property type="entry name" value="LIM1_Prickle"/>
    <property type="match status" value="1"/>
</dbReference>
<reference evidence="10 11" key="1">
    <citation type="submission" date="2015-09" db="EMBL/GenBank/DDBJ databases">
        <title>Atta colombica WGS genome.</title>
        <authorList>
            <person name="Nygaard S."/>
            <person name="Hu H."/>
            <person name="Boomsma J."/>
            <person name="Zhang G."/>
        </authorList>
    </citation>
    <scope>NUCLEOTIDE SEQUENCE [LARGE SCALE GENOMIC DNA]</scope>
    <source>
        <strain evidence="10">Treedump-2</strain>
        <tissue evidence="10">Whole body</tissue>
    </source>
</reference>
<dbReference type="SMART" id="SM00132">
    <property type="entry name" value="LIM"/>
    <property type="match status" value="3"/>
</dbReference>
<dbReference type="Gene3D" id="2.10.110.10">
    <property type="entry name" value="Cysteine Rich Protein"/>
    <property type="match status" value="3"/>
</dbReference>
<dbReference type="PANTHER" id="PTHR24211:SF20">
    <property type="entry name" value="PROTEIN ESPINAS-RELATED"/>
    <property type="match status" value="1"/>
</dbReference>
<dbReference type="CDD" id="cd09827">
    <property type="entry name" value="PET_Prickle"/>
    <property type="match status" value="1"/>
</dbReference>
<feature type="domain" description="LIM zinc-binding" evidence="8">
    <location>
        <begin position="441"/>
        <end position="505"/>
    </location>
</feature>
<dbReference type="PROSITE" id="PS51303">
    <property type="entry name" value="PET"/>
    <property type="match status" value="1"/>
</dbReference>
<accession>A0A195BM96</accession>
<evidence type="ECO:0000313" key="10">
    <source>
        <dbReference type="EMBL" id="KYM86881.1"/>
    </source>
</evidence>
<feature type="domain" description="LIM zinc-binding" evidence="8">
    <location>
        <begin position="506"/>
        <end position="566"/>
    </location>
</feature>
<feature type="domain" description="PET" evidence="9">
    <location>
        <begin position="332"/>
        <end position="440"/>
    </location>
</feature>
<feature type="region of interest" description="Disordered" evidence="7">
    <location>
        <begin position="877"/>
        <end position="901"/>
    </location>
</feature>
<keyword evidence="11" id="KW-1185">Reference proteome</keyword>
<keyword evidence="5 6" id="KW-0440">LIM domain</keyword>
<evidence type="ECO:0000313" key="11">
    <source>
        <dbReference type="Proteomes" id="UP000078540"/>
    </source>
</evidence>
<evidence type="ECO:0000256" key="1">
    <source>
        <dbReference type="ARBA" id="ARBA00008268"/>
    </source>
</evidence>
<dbReference type="Pfam" id="PF00412">
    <property type="entry name" value="LIM"/>
    <property type="match status" value="3"/>
</dbReference>
<dbReference type="InterPro" id="IPR033725">
    <property type="entry name" value="LIM1_prickle"/>
</dbReference>
<protein>
    <submittedName>
        <fullName evidence="10">Protein prickle</fullName>
    </submittedName>
</protein>
<proteinExistence type="inferred from homology"/>
<dbReference type="FunFam" id="2.10.110.10:FF:000005">
    <property type="entry name" value="Testin isoform 1"/>
    <property type="match status" value="1"/>
</dbReference>
<dbReference type="PROSITE" id="PS50023">
    <property type="entry name" value="LIM_DOMAIN_2"/>
    <property type="match status" value="2"/>
</dbReference>
<evidence type="ECO:0000256" key="2">
    <source>
        <dbReference type="ARBA" id="ARBA00022723"/>
    </source>
</evidence>
<feature type="region of interest" description="Disordered" evidence="7">
    <location>
        <begin position="629"/>
        <end position="648"/>
    </location>
</feature>
<feature type="compositionally biased region" description="Polar residues" evidence="7">
    <location>
        <begin position="735"/>
        <end position="751"/>
    </location>
</feature>
<evidence type="ECO:0000256" key="5">
    <source>
        <dbReference type="ARBA" id="ARBA00023038"/>
    </source>
</evidence>
<feature type="compositionally biased region" description="Low complexity" evidence="7">
    <location>
        <begin position="779"/>
        <end position="798"/>
    </location>
</feature>
<dbReference type="InterPro" id="IPR010442">
    <property type="entry name" value="PET_domain"/>
</dbReference>
<evidence type="ECO:0000256" key="4">
    <source>
        <dbReference type="ARBA" id="ARBA00022833"/>
    </source>
</evidence>
<dbReference type="GO" id="GO:0030182">
    <property type="term" value="P:neuron differentiation"/>
    <property type="evidence" value="ECO:0007669"/>
    <property type="project" value="UniProtKB-ARBA"/>
</dbReference>
<feature type="compositionally biased region" description="Low complexity" evidence="7">
    <location>
        <begin position="841"/>
        <end position="851"/>
    </location>
</feature>
<evidence type="ECO:0000256" key="3">
    <source>
        <dbReference type="ARBA" id="ARBA00022737"/>
    </source>
</evidence>
<dbReference type="InterPro" id="IPR001781">
    <property type="entry name" value="Znf_LIM"/>
</dbReference>
<feature type="compositionally biased region" description="Low complexity" evidence="7">
    <location>
        <begin position="712"/>
        <end position="730"/>
    </location>
</feature>
<dbReference type="CDD" id="cd09418">
    <property type="entry name" value="LIM2_Prickle"/>
    <property type="match status" value="1"/>
</dbReference>
<dbReference type="GO" id="GO:0008270">
    <property type="term" value="F:zinc ion binding"/>
    <property type="evidence" value="ECO:0007669"/>
    <property type="project" value="InterPro"/>
</dbReference>